<keyword evidence="1" id="KW-1133">Transmembrane helix</keyword>
<dbReference type="eggNOG" id="COG3468">
    <property type="taxonomic scope" value="Bacteria"/>
</dbReference>
<evidence type="ECO:0000313" key="2">
    <source>
        <dbReference type="EMBL" id="ACB50171.1"/>
    </source>
</evidence>
<keyword evidence="1" id="KW-0472">Membrane</keyword>
<name>B1WRX7_CROS5</name>
<dbReference type="RefSeq" id="WP_009546057.1">
    <property type="nucleotide sequence ID" value="NC_010546.1"/>
</dbReference>
<reference evidence="2 3" key="1">
    <citation type="journal article" date="2008" name="Proc. Natl. Acad. Sci. U.S.A.">
        <title>The genome of Cyanothece 51142, a unicellular diazotrophic cyanobacterium important in the marine nitrogen cycle.</title>
        <authorList>
            <person name="Welsh E.A."/>
            <person name="Liberton M."/>
            <person name="Stoeckel J."/>
            <person name="Loh T."/>
            <person name="Elvitigala T."/>
            <person name="Wang C."/>
            <person name="Wollam A."/>
            <person name="Fulton R.S."/>
            <person name="Clifton S.W."/>
            <person name="Jacobs J.M."/>
            <person name="Aurora R."/>
            <person name="Ghosh B.K."/>
            <person name="Sherman L.A."/>
            <person name="Smith R.D."/>
            <person name="Wilson R.K."/>
            <person name="Pakrasi H.B."/>
        </authorList>
    </citation>
    <scope>NUCLEOTIDE SEQUENCE [LARGE SCALE GENOMIC DNA]</scope>
    <source>
        <strain evidence="3">ATCC 51142 / BH68</strain>
    </source>
</reference>
<dbReference type="AlphaFoldDB" id="B1WRX7"/>
<keyword evidence="1" id="KW-0812">Transmembrane</keyword>
<proteinExistence type="predicted"/>
<sequence length="310" mass="34351">MSSEKPSPISSNPSEFADALNRDISQEEFIILLQTTIKKLDRIVQQVNTEKINNVPNKDTLNALINSTEIIANALETQPQPVNVPEIEESENIEDTEDDRTSTAAINTSEMDELTENIEATQKPETKESEVPSSFLKNLSRGTIAGIIGVVIIVILSTSFFLFKPSLPNLAIFNGSPETAQPQVVETPTELEEPSLPQPIENVPSSPPKLTPEQSLIAAIQKEVTALTNQYPDDLIGRIEANFLGSRLMVTVGDKWYDLSTKEQDNLADRILEKTQNLDFRKLEMLDSQGNLIARSPVVGNDIIILQRHH</sequence>
<dbReference type="STRING" id="43989.cce_0820"/>
<dbReference type="OrthoDB" id="513429at2"/>
<evidence type="ECO:0000313" key="3">
    <source>
        <dbReference type="Proteomes" id="UP000001203"/>
    </source>
</evidence>
<dbReference type="Proteomes" id="UP000001203">
    <property type="component" value="Chromosome circular"/>
</dbReference>
<accession>B1WRX7</accession>
<protein>
    <submittedName>
        <fullName evidence="2">Uncharacterized protein</fullName>
    </submittedName>
</protein>
<feature type="transmembrane region" description="Helical" evidence="1">
    <location>
        <begin position="144"/>
        <end position="163"/>
    </location>
</feature>
<dbReference type="KEGG" id="cyt:cce_0820"/>
<evidence type="ECO:0000256" key="1">
    <source>
        <dbReference type="SAM" id="Phobius"/>
    </source>
</evidence>
<dbReference type="EMBL" id="CP000806">
    <property type="protein sequence ID" value="ACB50171.1"/>
    <property type="molecule type" value="Genomic_DNA"/>
</dbReference>
<organism evidence="2 3">
    <name type="scientific">Crocosphaera subtropica (strain ATCC 51142 / BH68)</name>
    <name type="common">Cyanothece sp. (strain ATCC 51142)</name>
    <dbReference type="NCBI Taxonomy" id="43989"/>
    <lineage>
        <taxon>Bacteria</taxon>
        <taxon>Bacillati</taxon>
        <taxon>Cyanobacteriota</taxon>
        <taxon>Cyanophyceae</taxon>
        <taxon>Oscillatoriophycideae</taxon>
        <taxon>Chroococcales</taxon>
        <taxon>Aphanothecaceae</taxon>
        <taxon>Crocosphaera</taxon>
        <taxon>Crocosphaera subtropica</taxon>
    </lineage>
</organism>
<gene>
    <name evidence="2" type="ordered locus">cce_0820</name>
</gene>
<keyword evidence="3" id="KW-1185">Reference proteome</keyword>
<dbReference type="HOGENOM" id="CLU_057853_1_0_3"/>